<dbReference type="Proteomes" id="UP000007431">
    <property type="component" value="Unassembled WGS sequence"/>
</dbReference>
<dbReference type="RefSeq" id="XP_003029899.1">
    <property type="nucleotide sequence ID" value="XM_003029853.1"/>
</dbReference>
<dbReference type="GO" id="GO:0004497">
    <property type="term" value="F:monooxygenase activity"/>
    <property type="evidence" value="ECO:0007669"/>
    <property type="project" value="UniProtKB-KW"/>
</dbReference>
<evidence type="ECO:0000256" key="7">
    <source>
        <dbReference type="ARBA" id="ARBA00023004"/>
    </source>
</evidence>
<name>D8QCV6_SCHCM</name>
<dbReference type="OrthoDB" id="2789670at2759"/>
<comment type="similarity">
    <text evidence="3 10">Belongs to the cytochrome P450 family.</text>
</comment>
<dbReference type="CDD" id="cd11065">
    <property type="entry name" value="CYP64-like"/>
    <property type="match status" value="1"/>
</dbReference>
<dbReference type="SUPFAM" id="SSF48264">
    <property type="entry name" value="Cytochrome P450"/>
    <property type="match status" value="1"/>
</dbReference>
<evidence type="ECO:0000256" key="8">
    <source>
        <dbReference type="ARBA" id="ARBA00023033"/>
    </source>
</evidence>
<dbReference type="GO" id="GO:0016705">
    <property type="term" value="F:oxidoreductase activity, acting on paired donors, with incorporation or reduction of molecular oxygen"/>
    <property type="evidence" value="ECO:0007669"/>
    <property type="project" value="InterPro"/>
</dbReference>
<dbReference type="GeneID" id="9591319"/>
<dbReference type="InterPro" id="IPR001128">
    <property type="entry name" value="Cyt_P450"/>
</dbReference>
<dbReference type="VEuPathDB" id="FungiDB:SCHCODRAFT_01131542"/>
<comment type="cofactor">
    <cofactor evidence="1 9">
        <name>heme</name>
        <dbReference type="ChEBI" id="CHEBI:30413"/>
    </cofactor>
</comment>
<keyword evidence="5 9" id="KW-0479">Metal-binding</keyword>
<dbReference type="InParanoid" id="D8QCV6"/>
<dbReference type="PANTHER" id="PTHR46300">
    <property type="entry name" value="P450, PUTATIVE (EUROFUNG)-RELATED-RELATED"/>
    <property type="match status" value="1"/>
</dbReference>
<dbReference type="KEGG" id="scm:SCHCO_01131542"/>
<dbReference type="Pfam" id="PF00067">
    <property type="entry name" value="p450"/>
    <property type="match status" value="1"/>
</dbReference>
<evidence type="ECO:0000256" key="3">
    <source>
        <dbReference type="ARBA" id="ARBA00010617"/>
    </source>
</evidence>
<dbReference type="InterPro" id="IPR002401">
    <property type="entry name" value="Cyt_P450_E_grp-I"/>
</dbReference>
<dbReference type="PANTHER" id="PTHR46300:SF7">
    <property type="entry name" value="P450, PUTATIVE (EUROFUNG)-RELATED"/>
    <property type="match status" value="1"/>
</dbReference>
<dbReference type="Gene3D" id="1.10.630.10">
    <property type="entry name" value="Cytochrome P450"/>
    <property type="match status" value="1"/>
</dbReference>
<organism evidence="12">
    <name type="scientific">Schizophyllum commune (strain H4-8 / FGSC 9210)</name>
    <name type="common">Split gill fungus</name>
    <dbReference type="NCBI Taxonomy" id="578458"/>
    <lineage>
        <taxon>Eukaryota</taxon>
        <taxon>Fungi</taxon>
        <taxon>Dikarya</taxon>
        <taxon>Basidiomycota</taxon>
        <taxon>Agaricomycotina</taxon>
        <taxon>Agaricomycetes</taxon>
        <taxon>Agaricomycetidae</taxon>
        <taxon>Agaricales</taxon>
        <taxon>Schizophyllaceae</taxon>
        <taxon>Schizophyllum</taxon>
    </lineage>
</organism>
<reference evidence="11 12" key="1">
    <citation type="journal article" date="2010" name="Nat. Biotechnol.">
        <title>Genome sequence of the model mushroom Schizophyllum commune.</title>
        <authorList>
            <person name="Ohm R.A."/>
            <person name="de Jong J.F."/>
            <person name="Lugones L.G."/>
            <person name="Aerts A."/>
            <person name="Kothe E."/>
            <person name="Stajich J.E."/>
            <person name="de Vries R.P."/>
            <person name="Record E."/>
            <person name="Levasseur A."/>
            <person name="Baker S.E."/>
            <person name="Bartholomew K.A."/>
            <person name="Coutinho P.M."/>
            <person name="Erdmann S."/>
            <person name="Fowler T.J."/>
            <person name="Gathman A.C."/>
            <person name="Lombard V."/>
            <person name="Henrissat B."/>
            <person name="Knabe N."/>
            <person name="Kuees U."/>
            <person name="Lilly W.W."/>
            <person name="Lindquist E."/>
            <person name="Lucas S."/>
            <person name="Magnuson J.K."/>
            <person name="Piumi F."/>
            <person name="Raudaskoski M."/>
            <person name="Salamov A."/>
            <person name="Schmutz J."/>
            <person name="Schwarze F.W.M.R."/>
            <person name="vanKuyk P.A."/>
            <person name="Horton J.S."/>
            <person name="Grigoriev I.V."/>
            <person name="Woesten H.A.B."/>
        </authorList>
    </citation>
    <scope>NUCLEOTIDE SEQUENCE [LARGE SCALE GENOMIC DNA]</scope>
    <source>
        <strain evidence="12">H4-8 / FGSC 9210</strain>
    </source>
</reference>
<evidence type="ECO:0000256" key="1">
    <source>
        <dbReference type="ARBA" id="ARBA00001971"/>
    </source>
</evidence>
<keyword evidence="7 9" id="KW-0408">Iron</keyword>
<evidence type="ECO:0000256" key="5">
    <source>
        <dbReference type="ARBA" id="ARBA00022723"/>
    </source>
</evidence>
<evidence type="ECO:0000256" key="9">
    <source>
        <dbReference type="PIRSR" id="PIRSR602401-1"/>
    </source>
</evidence>
<evidence type="ECO:0000313" key="12">
    <source>
        <dbReference type="Proteomes" id="UP000007431"/>
    </source>
</evidence>
<dbReference type="PROSITE" id="PS00086">
    <property type="entry name" value="CYTOCHROME_P450"/>
    <property type="match status" value="1"/>
</dbReference>
<sequence>MFSVTSNWVELAVAAGAAAFLYSRLRRPSLPLPPGPKKLPLLGNLHNIPTKYEWEQYAEWSKEFDSDILHLEVLGRNIIVLNSFEACIELLEKRSKLYSSRPILAMPSEVMNLDYNAILVPYGACMRSRRRLMHGMLHEKVAKQYEPLEMKALHAFLRTMLNAGEDDLAPELRHMAGVVIMGIAYGLDVRTKDDVYVAEAVKAVHILLEVTQPGAYAVNAVPALKHIPEWLPGESRQRPSRSREWRKVLYEVIDRPFQKVKQSIVRASMRPITPSFTSMSLEQGVDEDAIRDSAGTLYNAASDTTLVTLFNFTIAMLDNPHFQKRAQDQLDAVLGPLQLPDGSVGHMPEFSDMERLPFITALIQETMRWMPVAPEGVPHAYSGEGVDIYKSYAIPPDSVVIANTWALVHDETVYPDSYTFKPDRFLDANGNLDRSVRDPGDIVFGFGRRICPGRHMAYSIVWITVASMLRVYNIEKAKRPDGTVIEPPREWESSLVLNPKPFKCNLVPRNAAAVAMINSTERMDYYA</sequence>
<dbReference type="PRINTS" id="PR00463">
    <property type="entry name" value="EP450I"/>
</dbReference>
<dbReference type="HOGENOM" id="CLU_001570_2_3_1"/>
<dbReference type="AlphaFoldDB" id="D8QCV6"/>
<dbReference type="GO" id="GO:0020037">
    <property type="term" value="F:heme binding"/>
    <property type="evidence" value="ECO:0007669"/>
    <property type="project" value="InterPro"/>
</dbReference>
<keyword evidence="4 9" id="KW-0349">Heme</keyword>
<comment type="pathway">
    <text evidence="2">Secondary metabolite biosynthesis.</text>
</comment>
<evidence type="ECO:0008006" key="13">
    <source>
        <dbReference type="Google" id="ProtNLM"/>
    </source>
</evidence>
<evidence type="ECO:0000256" key="10">
    <source>
        <dbReference type="RuleBase" id="RU000461"/>
    </source>
</evidence>
<protein>
    <recommendedName>
        <fullName evidence="13">Cytochrome P450</fullName>
    </recommendedName>
</protein>
<keyword evidence="6 10" id="KW-0560">Oxidoreductase</keyword>
<dbReference type="GO" id="GO:0005506">
    <property type="term" value="F:iron ion binding"/>
    <property type="evidence" value="ECO:0007669"/>
    <property type="project" value="InterPro"/>
</dbReference>
<dbReference type="OMA" id="ATIWGRM"/>
<dbReference type="EMBL" id="GL377309">
    <property type="protein sequence ID" value="EFI94996.1"/>
    <property type="molecule type" value="Genomic_DNA"/>
</dbReference>
<accession>D8QCV6</accession>
<keyword evidence="12" id="KW-1185">Reference proteome</keyword>
<evidence type="ECO:0000256" key="2">
    <source>
        <dbReference type="ARBA" id="ARBA00005179"/>
    </source>
</evidence>
<feature type="binding site" description="axial binding residue" evidence="9">
    <location>
        <position position="451"/>
    </location>
    <ligand>
        <name>heme</name>
        <dbReference type="ChEBI" id="CHEBI:30413"/>
    </ligand>
    <ligandPart>
        <name>Fe</name>
        <dbReference type="ChEBI" id="CHEBI:18248"/>
    </ligandPart>
</feature>
<proteinExistence type="inferred from homology"/>
<dbReference type="InterPro" id="IPR050364">
    <property type="entry name" value="Cytochrome_P450_fung"/>
</dbReference>
<dbReference type="InterPro" id="IPR017972">
    <property type="entry name" value="Cyt_P450_CS"/>
</dbReference>
<dbReference type="eggNOG" id="KOG0156">
    <property type="taxonomic scope" value="Eukaryota"/>
</dbReference>
<dbReference type="InterPro" id="IPR036396">
    <property type="entry name" value="Cyt_P450_sf"/>
</dbReference>
<keyword evidence="8 10" id="KW-0503">Monooxygenase</keyword>
<gene>
    <name evidence="11" type="ORF">SCHCODRAFT_59003</name>
</gene>
<evidence type="ECO:0000313" key="11">
    <source>
        <dbReference type="EMBL" id="EFI94996.1"/>
    </source>
</evidence>
<evidence type="ECO:0000256" key="6">
    <source>
        <dbReference type="ARBA" id="ARBA00023002"/>
    </source>
</evidence>
<evidence type="ECO:0000256" key="4">
    <source>
        <dbReference type="ARBA" id="ARBA00022617"/>
    </source>
</evidence>